<dbReference type="InterPro" id="IPR043519">
    <property type="entry name" value="NT_sf"/>
</dbReference>
<gene>
    <name evidence="1" type="ORF">YASMINEVIRUS_1091</name>
</gene>
<reference evidence="1 2" key="1">
    <citation type="submission" date="2018-10" db="EMBL/GenBank/DDBJ databases">
        <authorList>
            <consortium name="IHU Genomes"/>
        </authorList>
    </citation>
    <scope>NUCLEOTIDE SEQUENCE [LARGE SCALE GENOMIC DNA]</scope>
    <source>
        <strain evidence="1 2">A1</strain>
    </source>
</reference>
<dbReference type="Proteomes" id="UP000594342">
    <property type="component" value="Unassembled WGS sequence"/>
</dbReference>
<keyword evidence="2" id="KW-1185">Reference proteome</keyword>
<proteinExistence type="predicted"/>
<dbReference type="Gene3D" id="3.30.460.10">
    <property type="entry name" value="Beta Polymerase, domain 2"/>
    <property type="match status" value="1"/>
</dbReference>
<accession>A0A5K0U8Y4</accession>
<dbReference type="EMBL" id="UPSH01000001">
    <property type="protein sequence ID" value="VBB18619.1"/>
    <property type="molecule type" value="Genomic_DNA"/>
</dbReference>
<evidence type="ECO:0000313" key="2">
    <source>
        <dbReference type="Proteomes" id="UP000594342"/>
    </source>
</evidence>
<organism evidence="1 2">
    <name type="scientific">Yasminevirus sp. GU-2018</name>
    <dbReference type="NCBI Taxonomy" id="2420051"/>
    <lineage>
        <taxon>Viruses</taxon>
        <taxon>Varidnaviria</taxon>
        <taxon>Bamfordvirae</taxon>
        <taxon>Nucleocytoviricota</taxon>
        <taxon>Megaviricetes</taxon>
        <taxon>Imitervirales</taxon>
        <taxon>Mimiviridae</taxon>
        <taxon>Klosneuvirinae</taxon>
        <taxon>Yasminevirus</taxon>
        <taxon>Yasminevirus saudimassiliense</taxon>
    </lineage>
</organism>
<sequence length="1166" mass="133069">MTISTQRYIIRMDLSESKQHSKSLSDVVEQINAVFNNLSLLLQIAPDLTSVTIGLSGGQQDSIESGNSVTIKSNVGKLIEETQMSEMSIITAIKLLKIVRHQASNLNGDSTVLSSYDKTVIFGFHVLNRAETLWERQQDVVSKKNVRRLYRPIYDVMNDIESIIGDHVVVSDKKRLQIMVDSLGEEDNAIPQLNAKKQVVLVKMNLNTRYHKLINEIKDFQDGVLSFTSKAKTVQGKKLCGDLRQHYNTLKGFSHFCEEVVNNNVQEDWVKSVVDSTERFYREMTPKVLSLVYDVKQLNVTGGSDGLADHYKTDFDQESISSFEKTTDEFAQQKTLSTQIGALLSQIVSIGKSFHMVKPNILHLMKLKFIEREDDPFLLGLKLMHEDGQLIPPFRNTDSLQNVEKLIKIYPYITQQPATMMMSAHKVVSDTVLKKIHLVEFMHYPDTLNVPNTSNSCMEFEASANKHPLYKSMIVQDPVTKRTSFHNWSSTSTELSKEVTNYIRTRISKDDGLAFQMNLLYETINYLSTVLKINKTKDDSDVEYHIKGGFCRDLILSFLSERATTSVTLNSTLFKKSVKDIDVAMNIDPEIFTYYMCKVCVEKFGLIPIKRWNNAEKSDKGKNISVWSVKLLEDYEPMEFVHFRTDDYDPVTSAVTATDIYSSLQDDLRRDVPWPSFRLNDMMIVDYFDVLGMLNRGEFFVRTPPKASSAVIVRAFGDTVSVSPVNISDTEVNYDTHTESAERVIRLFKFVSSPFDAHFAFNYDLKTKTFLNTNTDGFSVHPDLVNMYMHPHKDSELRASSEIRRYMKQWLNGGILANVFKSISKTVSNSPYQFIKFMIDFNILNNLFDNNYDTDTSLEFSLKMEKMLKSSNMKLVHPYIVMGVGVKSIDLMLSHMKLLGLSSDTQYYASFVARNAKVLFADVCDKNARDKVFFELLSETSNSYRVAYTLDLMKMFGYSRSSIDVEKYINYLTETKISDKIRSCVISTMSELVLFLLFDTDKIANTSAHTQNEFKEWINNRSMYHLANLITRSIGVPGAKDDHPLTDLDRLFGKRSDMKFVRSLIKDTVSQLKESINVSSFDQCIEYIECYLDALTTKLGVDSLVDTTFIESFNKKFCSSVFNVADALNRLLRSEDEVDRLKKVLETDTSVQNILSTVGVDSVSFV</sequence>
<comment type="caution">
    <text evidence="1">The sequence shown here is derived from an EMBL/GenBank/DDBJ whole genome shotgun (WGS) entry which is preliminary data.</text>
</comment>
<evidence type="ECO:0000313" key="1">
    <source>
        <dbReference type="EMBL" id="VBB18619.1"/>
    </source>
</evidence>
<name>A0A5K0U8Y4_9VIRU</name>
<protein>
    <submittedName>
        <fullName evidence="1">Uncharacterized protein</fullName>
    </submittedName>
</protein>